<dbReference type="Pfam" id="PF00078">
    <property type="entry name" value="RVT_1"/>
    <property type="match status" value="1"/>
</dbReference>
<dbReference type="InterPro" id="IPR000477">
    <property type="entry name" value="RT_dom"/>
</dbReference>
<sequence length="411" mass="45202">MARPKSPTERAGPAHTEGWAQARLKPSGRTSMTGTNPNLEGPLAFTGGSNFWREELTWPIEEERDQASATNGGARLMTCGHPFMTGGVSMDVGGSRGDNSGTRNNQLGGRGFDLVSMRTSSTTIFELGGLEDADELEVLTSAVELMYREFLVLKQEATTPGVILGTGQSTETRGICKGVSLTMQGVGKIEDFIPLDLGNTDIILGIQWLETLGVTHTNWKTHSMMLMVGNTANGNDEIPTEIKKVLSEAKENFEMPTRLPPFRGHEHSIVLREGTSPISVRPYQYPQAHKDVIEQLVKKMLATGIAQSSVSPFSILVLLVRKKDGSWQFCMDYCALNCETVPNKFPIPVIDELLDEIHGATIFSKLDLKSGDRQIRVKPSEVPKMAFRTHDGHYEFLEMPFGLTNTPTTFQ</sequence>
<dbReference type="EMBL" id="UZAU01000279">
    <property type="status" value="NOT_ANNOTATED_CDS"/>
    <property type="molecule type" value="Genomic_DNA"/>
</dbReference>
<reference evidence="3" key="1">
    <citation type="submission" date="2018-11" db="EMBL/GenBank/DDBJ databases">
        <authorList>
            <person name="Grassa J C."/>
        </authorList>
    </citation>
    <scope>NUCLEOTIDE SEQUENCE [LARGE SCALE GENOMIC DNA]</scope>
</reference>
<evidence type="ECO:0000259" key="2">
    <source>
        <dbReference type="Pfam" id="PF00078"/>
    </source>
</evidence>
<dbReference type="Gene3D" id="3.30.70.270">
    <property type="match status" value="1"/>
</dbReference>
<organism evidence="3 4">
    <name type="scientific">Cannabis sativa</name>
    <name type="common">Hemp</name>
    <name type="synonym">Marijuana</name>
    <dbReference type="NCBI Taxonomy" id="3483"/>
    <lineage>
        <taxon>Eukaryota</taxon>
        <taxon>Viridiplantae</taxon>
        <taxon>Streptophyta</taxon>
        <taxon>Embryophyta</taxon>
        <taxon>Tracheophyta</taxon>
        <taxon>Spermatophyta</taxon>
        <taxon>Magnoliopsida</taxon>
        <taxon>eudicotyledons</taxon>
        <taxon>Gunneridae</taxon>
        <taxon>Pentapetalae</taxon>
        <taxon>rosids</taxon>
        <taxon>fabids</taxon>
        <taxon>Rosales</taxon>
        <taxon>Cannabaceae</taxon>
        <taxon>Cannabis</taxon>
    </lineage>
</organism>
<dbReference type="Gene3D" id="3.10.10.10">
    <property type="entry name" value="HIV Type 1 Reverse Transcriptase, subunit A, domain 1"/>
    <property type="match status" value="1"/>
</dbReference>
<proteinExistence type="predicted"/>
<reference evidence="3" key="2">
    <citation type="submission" date="2021-03" db="UniProtKB">
        <authorList>
            <consortium name="EnsemblPlants"/>
        </authorList>
    </citation>
    <scope>IDENTIFICATION</scope>
</reference>
<keyword evidence="4" id="KW-1185">Reference proteome</keyword>
<dbReference type="CDD" id="cd01647">
    <property type="entry name" value="RT_LTR"/>
    <property type="match status" value="1"/>
</dbReference>
<name>A0A803PBA1_CANSA</name>
<evidence type="ECO:0000256" key="1">
    <source>
        <dbReference type="SAM" id="MobiDB-lite"/>
    </source>
</evidence>
<dbReference type="Proteomes" id="UP000596661">
    <property type="component" value="Chromosome 3"/>
</dbReference>
<dbReference type="Gramene" id="evm.model.03.992">
    <property type="protein sequence ID" value="cds.evm.model.03.992"/>
    <property type="gene ID" value="evm.TU.03.992"/>
</dbReference>
<feature type="domain" description="Reverse transcriptase" evidence="2">
    <location>
        <begin position="320"/>
        <end position="411"/>
    </location>
</feature>
<dbReference type="SUPFAM" id="SSF56672">
    <property type="entry name" value="DNA/RNA polymerases"/>
    <property type="match status" value="1"/>
</dbReference>
<dbReference type="EnsemblPlants" id="evm.model.03.992">
    <property type="protein sequence ID" value="cds.evm.model.03.992"/>
    <property type="gene ID" value="evm.TU.03.992"/>
</dbReference>
<dbReference type="InterPro" id="IPR053134">
    <property type="entry name" value="RNA-dir_DNA_polymerase"/>
</dbReference>
<dbReference type="Pfam" id="PF08284">
    <property type="entry name" value="RVP_2"/>
    <property type="match status" value="1"/>
</dbReference>
<feature type="compositionally biased region" description="Polar residues" evidence="1">
    <location>
        <begin position="28"/>
        <end position="38"/>
    </location>
</feature>
<dbReference type="CDD" id="cd00303">
    <property type="entry name" value="retropepsin_like"/>
    <property type="match status" value="1"/>
</dbReference>
<evidence type="ECO:0000313" key="3">
    <source>
        <dbReference type="EnsemblPlants" id="cds.evm.model.03.992"/>
    </source>
</evidence>
<dbReference type="PANTHER" id="PTHR24559:SF450">
    <property type="entry name" value="RNA-DIRECTED DNA POLYMERASE HOMOLOG"/>
    <property type="match status" value="1"/>
</dbReference>
<dbReference type="PANTHER" id="PTHR24559">
    <property type="entry name" value="TRANSPOSON TY3-I GAG-POL POLYPROTEIN"/>
    <property type="match status" value="1"/>
</dbReference>
<dbReference type="AlphaFoldDB" id="A0A803PBA1"/>
<accession>A0A803PBA1</accession>
<evidence type="ECO:0000313" key="4">
    <source>
        <dbReference type="Proteomes" id="UP000596661"/>
    </source>
</evidence>
<feature type="region of interest" description="Disordered" evidence="1">
    <location>
        <begin position="1"/>
        <end position="46"/>
    </location>
</feature>
<protein>
    <recommendedName>
        <fullName evidence="2">Reverse transcriptase domain-containing protein</fullName>
    </recommendedName>
</protein>
<dbReference type="InterPro" id="IPR043128">
    <property type="entry name" value="Rev_trsase/Diguanyl_cyclase"/>
</dbReference>
<dbReference type="InterPro" id="IPR043502">
    <property type="entry name" value="DNA/RNA_pol_sf"/>
</dbReference>